<dbReference type="InterPro" id="IPR026341">
    <property type="entry name" value="T9SS_type_B"/>
</dbReference>
<gene>
    <name evidence="1" type="ORF">GD597_19995</name>
</gene>
<dbReference type="RefSeq" id="WP_171609713.1">
    <property type="nucleotide sequence ID" value="NZ_WHPF01000019.1"/>
</dbReference>
<dbReference type="EMBL" id="WHPF01000019">
    <property type="protein sequence ID" value="NNV57762.1"/>
    <property type="molecule type" value="Genomic_DNA"/>
</dbReference>
<dbReference type="InterPro" id="IPR013783">
    <property type="entry name" value="Ig-like_fold"/>
</dbReference>
<dbReference type="NCBIfam" id="TIGR04131">
    <property type="entry name" value="Bac_Flav_CTERM"/>
    <property type="match status" value="1"/>
</dbReference>
<evidence type="ECO:0000313" key="2">
    <source>
        <dbReference type="Proteomes" id="UP000598971"/>
    </source>
</evidence>
<dbReference type="Pfam" id="PF13585">
    <property type="entry name" value="CHU_C"/>
    <property type="match status" value="1"/>
</dbReference>
<sequence>MLLQTLKKFACCIILTLFIFIGKVYSQAPANDDCSNAISISIPGNGFSLGTFSSSNIDISNATVQTDENFAPAIFVAGQNKKSVWYKFSIPTTRSVKVTLGQPGVGIAAGDVGFAIYKTTNCLPSLTEISTKFTPNPLFGDSYHPCVDQGEYLVQVSSKTSANGLLFIKIELGEPSPALYDKPATAQQLGNLSAYEITAGEFEVSCQSIDDANENCLPETSFKDFTKSTWHTFTTPNSFDYLAFLLGAVDPYAYYNPNFVVGYRLYEGDAVNSPLSALVQIGGCDSLVTNGYYPDRKMYKCGELKTNTTYTVQLLYHRDFAKTIRIAVAWDGGTPTNAPEPLASMTSPNNMGTLLYSANGTQNQATDNFSCNSKHSEHSCPKSMPVNGIKYSNGNNYNLSTFFYFTLATTSSVSLTLSSSCYTGYGRLYKQTLTNNCNDLDTANIISNFYYNTSINCLEPGNYVLQAMGVDTTAAKTSLSYYSLQTSPINYYCIAGSLGSQVTAIINVSNTKNENNFSLSSPGKFGKINADLNGDMQPFVPYTYYSSIPDTFGCANTVTPKDPDLCPDRDKSSYNEFKVNDSAIIYFPYFNYYSKLYKGDADALATAQNVHSFGETIQGLEPNSNCLYSNGSYTQNACVVPGTYTLVGFGTYVGRVSTFNDLSIRTPQSKHASPATAQDMGDLWEVGKTTGYLIASDIDTFTCRDNEVVIDGVSPCNGGSGTRNKLIYRQFYLSSPASVNISTYNYAYGGYYGLLSLFKGKATDGLSALTTMGSKWTCFSNAYNIGQCDVLPAGWYTVVSYGFGPTYENPLKNLYAGSNYSEVGQASRFFISLGTACAEPTFNRPYKASIDTATKKPYLIEWGAQSASTAAYPVTSQKYTLISEHFNCTQDTAFIKQNMVSCNSTNVKVAFYVFKTTQESYLTIDGIDNGLWTTVYPFDVRTADSSKLLTDAPLQPCMNKKASIELNKLQPGTYTLVFFAPDYYTCNTVTPTIYIDQVGYSRFDHAANAYDFGSVPPDSVWHNGKVGDINPLNSSRAPSNDFFYATTGAEENDATSAAQCLSLYNKNIYASGNDIVLHPDNITAPDSYIIDRRNLWYTFTVNEPGNVRIQVQNKTPGKTHQYPFAIFKSDVDGNLPFSQVVTDGLTDSTLTQGLSFITSNIYIYYYYCYGSSEVGFYVDPCDFKPTRYYVLVENRNPYAFDDIHAMNPNSQVEVSVLLDSASAIRPKFDHFSQANDMGEVNSGKKKGETDNLSCATKDATDPLYAYTNCQKTLWYKFTTTTTGLIRYASFFKNGYNYYYDKIQLFRQIKPNDSTSNGLLHLPYTTIYYDNGYWAQQCITPGTYYILLPGCDAVNEDIYPEIDIIPQAGDFCSAPAIVQLNGATSVSATLIPDCHTIGTDYGEFGTNLTCPPGLATNLYKTSWFRMDIGGADTLDVTAYLVENTNAASTDIKYRLMTGDCGAMQEQSCVEDALTQNTYQCLLPGQQYYVQVFTPISKSGYSVTGTIDLKLSAIKHVDSCAPPPKCLANVNFIPQFDCKTDTAVRFINYSTYGTSIKYKWDFNNNNDTSTDVSPNYFFPPLADAKTYNVTLNIENNTCGARDSITIPVTVPGRPYLYLGNDITNCNYDSSILLNATSFAGATYTWQDGSTNPTFNATAKGNNRYTVTVNYNNCIIKDTINIFNNPVQKNASKDLIFCNADSVYINAATGPFYYNAQYNYPTYLWNTGVTSASIYAKTTDTYWVDKTLNGCTVRDTFNVAGATEFKPLGNDTAFCFSKGGTTLNATVPNANSYVWQDGLSYSAQYTITKPGQYWVAINYAGCTIRDTIAVTDATPIKPVITGTLQFCSGDSALINTGSGYISYLWSNGDTAQSIYVKSPGQYTVTADDGNGCTSASSPVTVLENSKPVPSISGSNYICYGDSTTLTSSSTFSTYTWSNGTTAKSTIAKTAGQVDLTVTDNNGCIGKTNIDIMVSQPATNNSLSTTICKGSNYQLPSGKIVFSTGLYKDTVYSVRGCDSLITNVNLSVFAPVTKSVSAIICAGQQFLLPSGASVSGSGIYKDTIRNNNGCDSIITTVTLGVTTPVSTVQNATICAGQNFTLPSGIVVTNSGVYQSILQNIAGCDSIIINTTLSVTNPINNTLTASICLGSNYTLPSGKTVNITGTYADTIRTVLGCDSLRTNLILTVFAKTINNATAAICAGQTYTLPSGKTVSTSGLYKDTLRNSTGCDSIINNIQLNVQSVSANASNANICFGQSYALPSGKLISSTGIYKDTLRNSLGCDSLITTVNLAVTTPVNNTLTASICQGSNYTLPSGKTVNASGTYADTIRTVLGCDSLRTNLTLTVFAKTINNATAAICAGQTYMLPSGKTVSTSSLYKDTLRNSTGCDSIINNIQLSVQSVSAAAANANICFGQSYMLPSGKLISSTGIYKDTLRNSLGCDSLITTVNLAVLSPIAQVLTPAICFGSNYILPSGKTITSAGNYQDTVHSRNGCDSIISTINLSVYTVNTTNNSATICFGSAYTLPSGKTVNQTGIFADTLKNKAGCDSLITNINLQVKNPAIINTINGSICGNQTYTLPWGVTVSVAGLYSDTVRSTLGCDSIITNVTIKNEILSFGIQPATAAVCAGDTLQLTAYGGDTYQWLATNNITSTNTAVTQVFPLTPTTYQVIVTNLACNIAQTVSINVGILPKPVVSIIKSNDVDCVIGTAKLTAAGGVNYAWSPTTSISNARIAAPTVTPSVTTTYMVTVTSAQGCVAQDSIQVKVNPGNPENGYLVPSAFTPNNDGTNDCFSVKKWGYVTDFKLSVYDRWGNQLFTTTDINNCWDGTYKGMLKEPGTYIYQVSAKAICGYVYRKGTLVLIR</sequence>
<evidence type="ECO:0000313" key="1">
    <source>
        <dbReference type="EMBL" id="NNV57762.1"/>
    </source>
</evidence>
<dbReference type="InterPro" id="IPR035986">
    <property type="entry name" value="PKD_dom_sf"/>
</dbReference>
<organism evidence="1 2">
    <name type="scientific">Limnovirga soli</name>
    <dbReference type="NCBI Taxonomy" id="2656915"/>
    <lineage>
        <taxon>Bacteria</taxon>
        <taxon>Pseudomonadati</taxon>
        <taxon>Bacteroidota</taxon>
        <taxon>Chitinophagia</taxon>
        <taxon>Chitinophagales</taxon>
        <taxon>Chitinophagaceae</taxon>
        <taxon>Limnovirga</taxon>
    </lineage>
</organism>
<name>A0A8J8FI20_9BACT</name>
<keyword evidence="2" id="KW-1185">Reference proteome</keyword>
<comment type="caution">
    <text evidence="1">The sequence shown here is derived from an EMBL/GenBank/DDBJ whole genome shotgun (WGS) entry which is preliminary data.</text>
</comment>
<accession>A0A8J8FI20</accession>
<dbReference type="SUPFAM" id="SSF49299">
    <property type="entry name" value="PKD domain"/>
    <property type="match status" value="1"/>
</dbReference>
<dbReference type="Gene3D" id="2.60.40.10">
    <property type="entry name" value="Immunoglobulins"/>
    <property type="match status" value="1"/>
</dbReference>
<protein>
    <submittedName>
        <fullName evidence="1">T9SS type B sorting domain-containing protein</fullName>
    </submittedName>
</protein>
<reference evidence="1" key="1">
    <citation type="submission" date="2019-10" db="EMBL/GenBank/DDBJ databases">
        <title>Draft genome sequence of Panacibacter sp. KCS-6.</title>
        <authorList>
            <person name="Yim K.J."/>
        </authorList>
    </citation>
    <scope>NUCLEOTIDE SEQUENCE</scope>
    <source>
        <strain evidence="1">KCS-6</strain>
    </source>
</reference>
<proteinExistence type="predicted"/>
<dbReference type="Proteomes" id="UP000598971">
    <property type="component" value="Unassembled WGS sequence"/>
</dbReference>